<dbReference type="Gene3D" id="3.40.390.10">
    <property type="entry name" value="Collagenase (Catalytic Domain)"/>
    <property type="match status" value="1"/>
</dbReference>
<accession>A0A380K034</accession>
<sequence>MANLLVKTAETVTTKKIAFPTFKVDDSARKVAKKFATYMGKVRAASKDDTSLVGIGDIFSLLKSASEKVRSVIRLTTFNAIPEEHQKYLTYLISRETNIDQVVEDDEPTRVLSDLPVLVIDVSSFDNIRHDKEYRLIFDDTVYKVKGFDEATRYYYKKQKEPGVVYSCVSYSYFQLMLSCEDYKVNYSGHDCYVMVGNWVRKNYQEAFSASLNALFAAASEKTIATITSDKIYQDEEVNNHTIFNQTGFRKCEIDTEKYQGKDFDKKVFHEIEQDWLKLCNKLPHSKQEPEFKMRKLGKHKATGLYYPHANILAVDVRSTNSFIHEYGHYLDFTYQENEETISVSNSAFREIRSLYEEGLHELITDTQSFEAKAVEKKWDYFTTPTEVFARAFELWVHFKIDSTTELTKNGKPNGESKGYAGLEYRAFSHFIGKVYHFFESYFDGFEERQKFYSVEDNDIEKVEAVAVSYHVFTKEVEPTNVGEQLSLFDF</sequence>
<keyword evidence="2" id="KW-1185">Reference proteome</keyword>
<gene>
    <name evidence="1" type="ORF">NCTC12224_00183</name>
</gene>
<dbReference type="InterPro" id="IPR024079">
    <property type="entry name" value="MetalloPept_cat_dom_sf"/>
</dbReference>
<protein>
    <submittedName>
        <fullName evidence="1">Uncharacterized protein</fullName>
    </submittedName>
</protein>
<evidence type="ECO:0000313" key="1">
    <source>
        <dbReference type="EMBL" id="SUN58159.1"/>
    </source>
</evidence>
<dbReference type="OrthoDB" id="2010129at2"/>
<reference evidence="1 2" key="1">
    <citation type="submission" date="2018-06" db="EMBL/GenBank/DDBJ databases">
        <authorList>
            <consortium name="Pathogen Informatics"/>
            <person name="Doyle S."/>
        </authorList>
    </citation>
    <scope>NUCLEOTIDE SEQUENCE [LARGE SCALE GENOMIC DNA]</scope>
    <source>
        <strain evidence="1 2">NCTC12224</strain>
    </source>
</reference>
<dbReference type="AlphaFoldDB" id="A0A380K034"/>
<proteinExistence type="predicted"/>
<organism evidence="1 2">
    <name type="scientific">Streptococcus hyointestinalis</name>
    <dbReference type="NCBI Taxonomy" id="1337"/>
    <lineage>
        <taxon>Bacteria</taxon>
        <taxon>Bacillati</taxon>
        <taxon>Bacillota</taxon>
        <taxon>Bacilli</taxon>
        <taxon>Lactobacillales</taxon>
        <taxon>Streptococcaceae</taxon>
        <taxon>Streptococcus</taxon>
    </lineage>
</organism>
<name>A0A380K034_9STRE</name>
<dbReference type="Proteomes" id="UP000254924">
    <property type="component" value="Unassembled WGS sequence"/>
</dbReference>
<dbReference type="GO" id="GO:0008237">
    <property type="term" value="F:metallopeptidase activity"/>
    <property type="evidence" value="ECO:0007669"/>
    <property type="project" value="InterPro"/>
</dbReference>
<dbReference type="EMBL" id="UHFN01000002">
    <property type="protein sequence ID" value="SUN58159.1"/>
    <property type="molecule type" value="Genomic_DNA"/>
</dbReference>
<evidence type="ECO:0000313" key="2">
    <source>
        <dbReference type="Proteomes" id="UP000254924"/>
    </source>
</evidence>